<dbReference type="EMBL" id="OR769222">
    <property type="protein sequence ID" value="WQJ52851.1"/>
    <property type="molecule type" value="Genomic_DNA"/>
</dbReference>
<keyword evidence="2" id="KW-1185">Reference proteome</keyword>
<dbReference type="Proteomes" id="UP001349343">
    <property type="component" value="Segment"/>
</dbReference>
<evidence type="ECO:0000313" key="1">
    <source>
        <dbReference type="EMBL" id="WQJ52851.1"/>
    </source>
</evidence>
<reference evidence="1 2" key="1">
    <citation type="submission" date="2023-11" db="EMBL/GenBank/DDBJ databases">
        <authorList>
            <person name="Cook R."/>
            <person name="Crisci M."/>
            <person name="Pye H."/>
            <person name="Adriaenssens E."/>
            <person name="Santini J."/>
        </authorList>
    </citation>
    <scope>NUCLEOTIDE SEQUENCE [LARGE SCALE GENOMIC DNA]</scope>
    <source>
        <strain evidence="1">Lak_Megaphage_RVC_JS4_GC31</strain>
    </source>
</reference>
<evidence type="ECO:0000313" key="2">
    <source>
        <dbReference type="Proteomes" id="UP001349343"/>
    </source>
</evidence>
<proteinExistence type="predicted"/>
<accession>A0ABZ0Z114</accession>
<sequence>MDKHFPSDDGPVEDAYKCKFVPVGPLEPCFYARSWYCCDFFNKRRSHVVKEFAQEQIDEATEFAMSLNVILNIFDDVIKNKDKKYIRLESENCNLYCVNDNKWKSYDNNDKDFERNDDGTVLIIDEADMKKVVIKHFMETGEMPVLKENSIISDVTEKISLVACSVLEKIFPGISCDGSTQSTTMKRRQ</sequence>
<name>A0ABZ0Z114_9CAUD</name>
<protein>
    <submittedName>
        <fullName evidence="1">Uncharacterized protein</fullName>
    </submittedName>
</protein>
<organism evidence="1 2">
    <name type="scientific">phage Lak_Megaphage_RVC_JS4_GC31</name>
    <dbReference type="NCBI Taxonomy" id="3109228"/>
    <lineage>
        <taxon>Viruses</taxon>
        <taxon>Duplodnaviria</taxon>
        <taxon>Heunggongvirae</taxon>
        <taxon>Uroviricota</taxon>
        <taxon>Caudoviricetes</taxon>
        <taxon>Caudoviricetes code 15 clade</taxon>
    </lineage>
</organism>